<evidence type="ECO:0000313" key="2">
    <source>
        <dbReference type="Proteomes" id="UP001596977"/>
    </source>
</evidence>
<proteinExistence type="predicted"/>
<dbReference type="Proteomes" id="UP001596977">
    <property type="component" value="Unassembled WGS sequence"/>
</dbReference>
<sequence length="113" mass="12056">MRNPAELHASFRAERREAAWADGAERRIVGDLAALDVGTIAEKQVSCRRSICEVLFLVNRSSLPAAGNADERFNDALSGTIDGLAAGLGKKATFAITNGTDQPMIGVALYLHD</sequence>
<dbReference type="EMBL" id="JBHTJG010000002">
    <property type="protein sequence ID" value="MFD0945887.1"/>
    <property type="molecule type" value="Genomic_DNA"/>
</dbReference>
<keyword evidence="2" id="KW-1185">Reference proteome</keyword>
<comment type="caution">
    <text evidence="1">The sequence shown here is derived from an EMBL/GenBank/DDBJ whole genome shotgun (WGS) entry which is preliminary data.</text>
</comment>
<name>A0ABW3H4V3_9SPHN</name>
<evidence type="ECO:0000313" key="1">
    <source>
        <dbReference type="EMBL" id="MFD0945887.1"/>
    </source>
</evidence>
<gene>
    <name evidence="1" type="ORF">ACFQ1E_06010</name>
</gene>
<accession>A0ABW3H4V3</accession>
<reference evidence="2" key="1">
    <citation type="journal article" date="2019" name="Int. J. Syst. Evol. Microbiol.">
        <title>The Global Catalogue of Microorganisms (GCM) 10K type strain sequencing project: providing services to taxonomists for standard genome sequencing and annotation.</title>
        <authorList>
            <consortium name="The Broad Institute Genomics Platform"/>
            <consortium name="The Broad Institute Genome Sequencing Center for Infectious Disease"/>
            <person name="Wu L."/>
            <person name="Ma J."/>
        </authorList>
    </citation>
    <scope>NUCLEOTIDE SEQUENCE [LARGE SCALE GENOMIC DNA]</scope>
    <source>
        <strain evidence="2">CCUG 62982</strain>
    </source>
</reference>
<dbReference type="RefSeq" id="WP_264943311.1">
    <property type="nucleotide sequence ID" value="NZ_JAPDRA010000002.1"/>
</dbReference>
<organism evidence="1 2">
    <name type="scientific">Sphingomonas canadensis</name>
    <dbReference type="NCBI Taxonomy" id="1219257"/>
    <lineage>
        <taxon>Bacteria</taxon>
        <taxon>Pseudomonadati</taxon>
        <taxon>Pseudomonadota</taxon>
        <taxon>Alphaproteobacteria</taxon>
        <taxon>Sphingomonadales</taxon>
        <taxon>Sphingomonadaceae</taxon>
        <taxon>Sphingomonas</taxon>
    </lineage>
</organism>
<protein>
    <submittedName>
        <fullName evidence="1">Uncharacterized protein</fullName>
    </submittedName>
</protein>